<evidence type="ECO:0000256" key="1">
    <source>
        <dbReference type="SAM" id="MobiDB-lite"/>
    </source>
</evidence>
<dbReference type="PANTHER" id="PTHR38694">
    <property type="entry name" value="CONSERVED EXPRESSED PROTEIN"/>
    <property type="match status" value="1"/>
</dbReference>
<dbReference type="Proteomes" id="UP000266188">
    <property type="component" value="Unassembled WGS sequence"/>
</dbReference>
<proteinExistence type="predicted"/>
<sequence length="659" mass="72455">MTSQARHTATPEPEETTKDVGPTDSHALSHTKEHEDIEITPNPNDVYEGWIALSSKDVKERIIPSIPNEDLWMLIRRFNKQMFSVRAIPDTPTHGLDLNRTGQEQFSPIRLRATLERFYIVIVLSLANFLNHVVRLRSWKEPRRTSAFCMTYFFSWLLDLLVPTSITALIALAVYPPSRKWMFPPAPIALIDTDTGGVQKPKAGVLGSHDSITGAPERLKGEASEREAQSLMNSIGSLAVGSTVGKHDQGVPENAPIESSVPDAMDITSNAADARAAAHGEVPEDSHDKTRQPMNAAVMDGAGKAMRLIGDVVDHYERFGNALSPTPPFSTSTPRMRMGAILGTALLLSLVISSYAFMKIITFGIGVGFFGDPIFQRTIQYLNKNYPRWTDLLVPANTLLKGIPTNSQLTLTLLRVGEANAAPLPPPQVDLREKPPSRPASIHSSEVDLGVSKEELHQAAAPGTPSHEKETKDEKEHHKTWVSSVIGLFRRTTAVGIESKLFSSRIRAALGSETAKTRVGVLNTKGHAVLPSGPTEFAARYKSKKGVVVIDSSKDPPLLFFTTEPSSVWNDQRLESAPNGSVRFSIPVSDIQEIRKVDGLGWKGKLVAGWAFKSKEVVDGMVLVRRGEKQETYQLMAMPTRDELFNRLLAIDGQVWESC</sequence>
<feature type="region of interest" description="Disordered" evidence="1">
    <location>
        <begin position="424"/>
        <end position="477"/>
    </location>
</feature>
<reference evidence="4" key="1">
    <citation type="submission" date="2017-02" db="EMBL/GenBank/DDBJ databases">
        <authorList>
            <person name="Tafer H."/>
            <person name="Lopandic K."/>
        </authorList>
    </citation>
    <scope>NUCLEOTIDE SEQUENCE [LARGE SCALE GENOMIC DNA]</scope>
    <source>
        <strain evidence="4">CBS 366.77</strain>
    </source>
</reference>
<accession>A0A3A2ZTK4</accession>
<keyword evidence="2" id="KW-0472">Membrane</keyword>
<feature type="region of interest" description="Disordered" evidence="1">
    <location>
        <begin position="1"/>
        <end position="41"/>
    </location>
</feature>
<dbReference type="PANTHER" id="PTHR38694:SF1">
    <property type="entry name" value="PEROXIN DOMAIN-CONTAINING PROTEIN"/>
    <property type="match status" value="1"/>
</dbReference>
<feature type="compositionally biased region" description="Basic and acidic residues" evidence="1">
    <location>
        <begin position="466"/>
        <end position="477"/>
    </location>
</feature>
<name>A0A3A2ZTK4_9EURO</name>
<dbReference type="OrthoDB" id="1708389at2759"/>
<comment type="caution">
    <text evidence="3">The sequence shown here is derived from an EMBL/GenBank/DDBJ whole genome shotgun (WGS) entry which is preliminary data.</text>
</comment>
<evidence type="ECO:0000313" key="3">
    <source>
        <dbReference type="EMBL" id="RJE26482.1"/>
    </source>
</evidence>
<keyword evidence="2" id="KW-0812">Transmembrane</keyword>
<dbReference type="Pfam" id="PF11696">
    <property type="entry name" value="DUF3292"/>
    <property type="match status" value="1"/>
</dbReference>
<evidence type="ECO:0000313" key="4">
    <source>
        <dbReference type="Proteomes" id="UP000266188"/>
    </source>
</evidence>
<protein>
    <submittedName>
        <fullName evidence="3">Uncharacterized protein</fullName>
    </submittedName>
</protein>
<dbReference type="STRING" id="2070753.A0A3A2ZTK4"/>
<keyword evidence="4" id="KW-1185">Reference proteome</keyword>
<dbReference type="AlphaFoldDB" id="A0A3A2ZTK4"/>
<dbReference type="EMBL" id="MVGC01000021">
    <property type="protein sequence ID" value="RJE26482.1"/>
    <property type="molecule type" value="Genomic_DNA"/>
</dbReference>
<dbReference type="InterPro" id="IPR021709">
    <property type="entry name" value="DUF3292"/>
</dbReference>
<organism evidence="3 4">
    <name type="scientific">Aspergillus sclerotialis</name>
    <dbReference type="NCBI Taxonomy" id="2070753"/>
    <lineage>
        <taxon>Eukaryota</taxon>
        <taxon>Fungi</taxon>
        <taxon>Dikarya</taxon>
        <taxon>Ascomycota</taxon>
        <taxon>Pezizomycotina</taxon>
        <taxon>Eurotiomycetes</taxon>
        <taxon>Eurotiomycetidae</taxon>
        <taxon>Eurotiales</taxon>
        <taxon>Aspergillaceae</taxon>
        <taxon>Aspergillus</taxon>
        <taxon>Aspergillus subgen. Polypaecilum</taxon>
    </lineage>
</organism>
<gene>
    <name evidence="3" type="ORF">PHISCL_01192</name>
</gene>
<keyword evidence="2" id="KW-1133">Transmembrane helix</keyword>
<feature type="transmembrane region" description="Helical" evidence="2">
    <location>
        <begin position="118"/>
        <end position="134"/>
    </location>
</feature>
<feature type="transmembrane region" description="Helical" evidence="2">
    <location>
        <begin position="345"/>
        <end position="370"/>
    </location>
</feature>
<feature type="transmembrane region" description="Helical" evidence="2">
    <location>
        <begin position="154"/>
        <end position="175"/>
    </location>
</feature>
<evidence type="ECO:0000256" key="2">
    <source>
        <dbReference type="SAM" id="Phobius"/>
    </source>
</evidence>